<feature type="domain" description="AB hydrolase-1" evidence="2">
    <location>
        <begin position="30"/>
        <end position="261"/>
    </location>
</feature>
<proteinExistence type="predicted"/>
<evidence type="ECO:0000313" key="4">
    <source>
        <dbReference type="Proteomes" id="UP000619244"/>
    </source>
</evidence>
<keyword evidence="4" id="KW-1185">Reference proteome</keyword>
<dbReference type="InterPro" id="IPR000073">
    <property type="entry name" value="AB_hydrolase_1"/>
</dbReference>
<dbReference type="InterPro" id="IPR050266">
    <property type="entry name" value="AB_hydrolase_sf"/>
</dbReference>
<sequence length="303" mass="32841">MTHEVVRSLTAGRVRYSYRLLRQGPPVIEPVLVLGGVQQGMHGWPYMDDALGPLADVVTADLPGMASADPLPDGPALPLAYTAIAQILDDLRVPRVNLFGFSYGADLAYGFTRRFPHRVARLALGGVPAHVSDAQAAALHRAEAHLDRGDVRTFAALVADSLLCTDSGRYIARRDLAHRYVRRTLAHTVRHSPHAAESLRRAVTERTDYTGGLTGVPALVFCGEHDTVTSPDRQRAFAGTIADSRFLTIPDSDHWVVLQRPHDVADLAARFFTGRSLADAPCRRRVPRPSGAVPAPRAAASES</sequence>
<gene>
    <name evidence="3" type="ORF">GCM10010358_57720</name>
</gene>
<dbReference type="PANTHER" id="PTHR43798">
    <property type="entry name" value="MONOACYLGLYCEROL LIPASE"/>
    <property type="match status" value="1"/>
</dbReference>
<feature type="region of interest" description="Disordered" evidence="1">
    <location>
        <begin position="283"/>
        <end position="303"/>
    </location>
</feature>
<dbReference type="Gene3D" id="3.40.50.1820">
    <property type="entry name" value="alpha/beta hydrolase"/>
    <property type="match status" value="1"/>
</dbReference>
<dbReference type="Proteomes" id="UP000619244">
    <property type="component" value="Unassembled WGS sequence"/>
</dbReference>
<dbReference type="GO" id="GO:0016020">
    <property type="term" value="C:membrane"/>
    <property type="evidence" value="ECO:0007669"/>
    <property type="project" value="TreeGrafter"/>
</dbReference>
<evidence type="ECO:0000313" key="3">
    <source>
        <dbReference type="EMBL" id="GGX96393.1"/>
    </source>
</evidence>
<dbReference type="EMBL" id="BMVU01000036">
    <property type="protein sequence ID" value="GGX96393.1"/>
    <property type="molecule type" value="Genomic_DNA"/>
</dbReference>
<reference evidence="3" key="1">
    <citation type="journal article" date="2014" name="Int. J. Syst. Evol. Microbiol.">
        <title>Complete genome sequence of Corynebacterium casei LMG S-19264T (=DSM 44701T), isolated from a smear-ripened cheese.</title>
        <authorList>
            <consortium name="US DOE Joint Genome Institute (JGI-PGF)"/>
            <person name="Walter F."/>
            <person name="Albersmeier A."/>
            <person name="Kalinowski J."/>
            <person name="Ruckert C."/>
        </authorList>
    </citation>
    <scope>NUCLEOTIDE SEQUENCE</scope>
    <source>
        <strain evidence="3">JCM 4790</strain>
    </source>
</reference>
<comment type="caution">
    <text evidence="3">The sequence shown here is derived from an EMBL/GenBank/DDBJ whole genome shotgun (WGS) entry which is preliminary data.</text>
</comment>
<keyword evidence="3" id="KW-0378">Hydrolase</keyword>
<dbReference type="PANTHER" id="PTHR43798:SF33">
    <property type="entry name" value="HYDROLASE, PUTATIVE (AFU_ORTHOLOGUE AFUA_2G14860)-RELATED"/>
    <property type="match status" value="1"/>
</dbReference>
<organism evidence="3 4">
    <name type="scientific">Streptomyces minutiscleroticus</name>
    <dbReference type="NCBI Taxonomy" id="68238"/>
    <lineage>
        <taxon>Bacteria</taxon>
        <taxon>Bacillati</taxon>
        <taxon>Actinomycetota</taxon>
        <taxon>Actinomycetes</taxon>
        <taxon>Kitasatosporales</taxon>
        <taxon>Streptomycetaceae</taxon>
        <taxon>Streptomyces</taxon>
    </lineage>
</organism>
<dbReference type="AlphaFoldDB" id="A0A918NUG4"/>
<protein>
    <submittedName>
        <fullName evidence="3">Hydrolase</fullName>
    </submittedName>
</protein>
<dbReference type="Pfam" id="PF00561">
    <property type="entry name" value="Abhydrolase_1"/>
    <property type="match status" value="1"/>
</dbReference>
<evidence type="ECO:0000256" key="1">
    <source>
        <dbReference type="SAM" id="MobiDB-lite"/>
    </source>
</evidence>
<dbReference type="RefSeq" id="WP_190193258.1">
    <property type="nucleotide sequence ID" value="NZ_BMVU01000036.1"/>
</dbReference>
<dbReference type="InterPro" id="IPR029058">
    <property type="entry name" value="AB_hydrolase_fold"/>
</dbReference>
<evidence type="ECO:0000259" key="2">
    <source>
        <dbReference type="Pfam" id="PF00561"/>
    </source>
</evidence>
<dbReference type="SUPFAM" id="SSF53474">
    <property type="entry name" value="alpha/beta-Hydrolases"/>
    <property type="match status" value="1"/>
</dbReference>
<dbReference type="GO" id="GO:0016787">
    <property type="term" value="F:hydrolase activity"/>
    <property type="evidence" value="ECO:0007669"/>
    <property type="project" value="UniProtKB-KW"/>
</dbReference>
<accession>A0A918NUG4</accession>
<reference evidence="3" key="2">
    <citation type="submission" date="2020-09" db="EMBL/GenBank/DDBJ databases">
        <authorList>
            <person name="Sun Q."/>
            <person name="Ohkuma M."/>
        </authorList>
    </citation>
    <scope>NUCLEOTIDE SEQUENCE</scope>
    <source>
        <strain evidence="3">JCM 4790</strain>
    </source>
</reference>
<name>A0A918NUG4_9ACTN</name>